<dbReference type="eggNOG" id="COG1336">
    <property type="taxonomic scope" value="Bacteria"/>
</dbReference>
<feature type="domain" description="CRISPR type III-associated protein" evidence="2">
    <location>
        <begin position="11"/>
        <end position="332"/>
    </location>
</feature>
<keyword evidence="1" id="KW-0051">Antiviral defense</keyword>
<dbReference type="InterPro" id="IPR005537">
    <property type="entry name" value="RAMP_III_fam"/>
</dbReference>
<dbReference type="PANTHER" id="PTHR36700">
    <property type="entry name" value="CRISPR SYSTEM CMR SUBUNIT CMR4"/>
    <property type="match status" value="1"/>
</dbReference>
<proteinExistence type="predicted"/>
<sequence length="341" mass="38187">MFKLAKPVFLICETPLHAGSGSELGVVDLPIQRERHTDFPKIESSSLKGGIREAFEKPRDTSASKILQVGKEQITPFKQDPSHKKYEDSVLLTFGPEESGNDNYAGALGFTDARLLLFSVKSMKGVFAWITCPKVLQRFATDLTLCEDSALTVPPLPEAETVPYNCSLFVKDDKIVLEEYTFSITKDEMDQGNCSKLAEWLSNHLFPAAKADNDPYTYWREKLKIDLVVLKDDDFRDFVTLSTEVVTRIRIEPATGTVAKGALFTEEFLPSESVMYSLVLASPIFRKDEDKKDSIFVQNGTHEETLVMQFFEQGLPEVIQLGGDATIGKGIIRTHIMKKES</sequence>
<dbReference type="PANTHER" id="PTHR36700:SF1">
    <property type="entry name" value="CRISPR SYSTEM CMR SUBUNIT CMR4"/>
    <property type="match status" value="1"/>
</dbReference>
<dbReference type="NCBIfam" id="TIGR02580">
    <property type="entry name" value="cas_RAMP_Cmr4"/>
    <property type="match status" value="1"/>
</dbReference>
<evidence type="ECO:0000313" key="3">
    <source>
        <dbReference type="EMBL" id="GAK61615.1"/>
    </source>
</evidence>
<evidence type="ECO:0000313" key="4">
    <source>
        <dbReference type="Proteomes" id="UP000030661"/>
    </source>
</evidence>
<evidence type="ECO:0000259" key="2">
    <source>
        <dbReference type="Pfam" id="PF03787"/>
    </source>
</evidence>
<organism evidence="3">
    <name type="scientific">Vecturithrix granuli</name>
    <dbReference type="NCBI Taxonomy" id="1499967"/>
    <lineage>
        <taxon>Bacteria</taxon>
        <taxon>Candidatus Moduliflexota</taxon>
        <taxon>Candidatus Vecturitrichia</taxon>
        <taxon>Candidatus Vecturitrichales</taxon>
        <taxon>Candidatus Vecturitrichaceae</taxon>
        <taxon>Candidatus Vecturithrix</taxon>
    </lineage>
</organism>
<reference evidence="3" key="1">
    <citation type="journal article" date="2015" name="PeerJ">
        <title>First genomic representation of candidate bacterial phylum KSB3 points to enhanced environmental sensing as a trigger of wastewater bulking.</title>
        <authorList>
            <person name="Sekiguchi Y."/>
            <person name="Ohashi A."/>
            <person name="Parks D.H."/>
            <person name="Yamauchi T."/>
            <person name="Tyson G.W."/>
            <person name="Hugenholtz P."/>
        </authorList>
    </citation>
    <scope>NUCLEOTIDE SEQUENCE [LARGE SCALE GENOMIC DNA]</scope>
</reference>
<dbReference type="HOGENOM" id="CLU_047795_0_0_0"/>
<keyword evidence="4" id="KW-1185">Reference proteome</keyword>
<dbReference type="GO" id="GO:0051607">
    <property type="term" value="P:defense response to virus"/>
    <property type="evidence" value="ECO:0007669"/>
    <property type="project" value="UniProtKB-KW"/>
</dbReference>
<gene>
    <name evidence="3" type="ORF">U27_01516</name>
</gene>
<dbReference type="AlphaFoldDB" id="A0A081CAL0"/>
<name>A0A081CAL0_VECG1</name>
<evidence type="ECO:0000256" key="1">
    <source>
        <dbReference type="ARBA" id="ARBA00023118"/>
    </source>
</evidence>
<dbReference type="InterPro" id="IPR013410">
    <property type="entry name" value="CRISPR-assoc_RAMP_Cmr4"/>
</dbReference>
<accession>A0A081CAL0</accession>
<dbReference type="EMBL" id="DF820481">
    <property type="protein sequence ID" value="GAK61615.1"/>
    <property type="molecule type" value="Genomic_DNA"/>
</dbReference>
<dbReference type="Pfam" id="PF03787">
    <property type="entry name" value="RAMPs"/>
    <property type="match status" value="1"/>
</dbReference>
<dbReference type="Proteomes" id="UP000030661">
    <property type="component" value="Unassembled WGS sequence"/>
</dbReference>
<protein>
    <submittedName>
        <fullName evidence="3">CRISPR-associated RAMP protein, Cmr4 family</fullName>
    </submittedName>
</protein>
<dbReference type="STRING" id="1499967.U27_01516"/>